<keyword evidence="3" id="KW-1185">Reference proteome</keyword>
<dbReference type="InterPro" id="IPR019734">
    <property type="entry name" value="TPR_rpt"/>
</dbReference>
<dbReference type="EMBL" id="CP022163">
    <property type="protein sequence ID" value="ATB30009.1"/>
    <property type="molecule type" value="Genomic_DNA"/>
</dbReference>
<protein>
    <submittedName>
        <fullName evidence="2">Uncharacterized protein</fullName>
    </submittedName>
</protein>
<evidence type="ECO:0000256" key="1">
    <source>
        <dbReference type="PROSITE-ProRule" id="PRU00339"/>
    </source>
</evidence>
<accession>A0A250IDT9</accession>
<dbReference type="Proteomes" id="UP000217289">
    <property type="component" value="Chromosome"/>
</dbReference>
<keyword evidence="1" id="KW-0802">TPR repeat</keyword>
<evidence type="ECO:0000313" key="2">
    <source>
        <dbReference type="EMBL" id="ATB30009.1"/>
    </source>
</evidence>
<dbReference type="PROSITE" id="PS50005">
    <property type="entry name" value="TPR"/>
    <property type="match status" value="1"/>
</dbReference>
<dbReference type="SUPFAM" id="SSF48452">
    <property type="entry name" value="TPR-like"/>
    <property type="match status" value="1"/>
</dbReference>
<sequence length="196" mass="21725">MGPRELKEEALHLYAQRRFAECARTYAKLLALEPGDPSLHVRQAEACRRAGERHQAMHAYRTAAELWMRLGNEARARAVLKVALELEPRNQEMARELTRLGPPAALAGPQELFEFPEDLEAPHAWSGSPPPPALPLPSSAELRRLSDNLLAIRAAPGTRWWVVSSRTPLLAYEVDDIERVAAPGEGALEVTLLTDS</sequence>
<organism evidence="2 3">
    <name type="scientific">Melittangium boletus DSM 14713</name>
    <dbReference type="NCBI Taxonomy" id="1294270"/>
    <lineage>
        <taxon>Bacteria</taxon>
        <taxon>Pseudomonadati</taxon>
        <taxon>Myxococcota</taxon>
        <taxon>Myxococcia</taxon>
        <taxon>Myxococcales</taxon>
        <taxon>Cystobacterineae</taxon>
        <taxon>Archangiaceae</taxon>
        <taxon>Melittangium</taxon>
    </lineage>
</organism>
<dbReference type="InterPro" id="IPR011990">
    <property type="entry name" value="TPR-like_helical_dom_sf"/>
</dbReference>
<dbReference type="AlphaFoldDB" id="A0A250IDT9"/>
<proteinExistence type="predicted"/>
<evidence type="ECO:0000313" key="3">
    <source>
        <dbReference type="Proteomes" id="UP000217289"/>
    </source>
</evidence>
<dbReference type="KEGG" id="mbd:MEBOL_003464"/>
<dbReference type="RefSeq" id="WP_157775094.1">
    <property type="nucleotide sequence ID" value="NZ_CP022163.1"/>
</dbReference>
<gene>
    <name evidence="2" type="ORF">MEBOL_003464</name>
</gene>
<name>A0A250IDT9_9BACT</name>
<feature type="repeat" description="TPR" evidence="1">
    <location>
        <begin position="57"/>
        <end position="90"/>
    </location>
</feature>
<dbReference type="Gene3D" id="1.25.40.10">
    <property type="entry name" value="Tetratricopeptide repeat domain"/>
    <property type="match status" value="1"/>
</dbReference>
<dbReference type="OrthoDB" id="5526845at2"/>
<reference evidence="2 3" key="1">
    <citation type="submission" date="2017-06" db="EMBL/GenBank/DDBJ databases">
        <authorList>
            <person name="Kim H.J."/>
            <person name="Triplett B.A."/>
        </authorList>
    </citation>
    <scope>NUCLEOTIDE SEQUENCE [LARGE SCALE GENOMIC DNA]</scope>
    <source>
        <strain evidence="2 3">DSM 14713</strain>
    </source>
</reference>